<dbReference type="Proteomes" id="UP000007014">
    <property type="component" value="Chromosome 14"/>
</dbReference>
<dbReference type="eggNOG" id="ENOG502S6CS">
    <property type="taxonomic scope" value="Eukaryota"/>
</dbReference>
<name>M1VJ92_CYAM1</name>
<keyword evidence="2" id="KW-1185">Reference proteome</keyword>
<evidence type="ECO:0000313" key="2">
    <source>
        <dbReference type="Proteomes" id="UP000007014"/>
    </source>
</evidence>
<sequence length="342" mass="38484">MISGASAYELQRQQRIERNKELLHQFGIHDLGLQRVRSVTLAKRPCKAACEASPSHVLEDNPEANAESTETRNTSFTLRRSTRLRERELVACTNQEQPLNSRIVARLHGVRCKRLRTSVSDPRETASVSLSASNSTKYLNCDVDKLSTYLGGFVPVPPRLGGQVKRSVIEAACAAAVRPVFNRMSGICEWWNAVMLFVNLPAGDRALQNDKPSIPNASLGRGYVNVFYGSGEYIVWYAQRTQDPEHPTLRRLIVDSERRGASETNILLFCRMPKPYDSHYLYCGRLRYVEHSNKTHPIRFNFQLMDFASLIEPKSSCGTPASAYSTAIRGDYAAAWELASRR</sequence>
<organism evidence="1 2">
    <name type="scientific">Cyanidioschyzon merolae (strain NIES-3377 / 10D)</name>
    <name type="common">Unicellular red alga</name>
    <dbReference type="NCBI Taxonomy" id="280699"/>
    <lineage>
        <taxon>Eukaryota</taxon>
        <taxon>Rhodophyta</taxon>
        <taxon>Bangiophyceae</taxon>
        <taxon>Cyanidiales</taxon>
        <taxon>Cyanidiaceae</taxon>
        <taxon>Cyanidioschyzon</taxon>
    </lineage>
</organism>
<accession>M1VJ92</accession>
<dbReference type="RefSeq" id="XP_005537354.1">
    <property type="nucleotide sequence ID" value="XM_005537297.1"/>
</dbReference>
<dbReference type="EMBL" id="AP006496">
    <property type="protein sequence ID" value="BAM81318.1"/>
    <property type="molecule type" value="Genomic_DNA"/>
</dbReference>
<reference evidence="1 2" key="1">
    <citation type="journal article" date="2004" name="Nature">
        <title>Genome sequence of the ultrasmall unicellular red alga Cyanidioschyzon merolae 10D.</title>
        <authorList>
            <person name="Matsuzaki M."/>
            <person name="Misumi O."/>
            <person name="Shin-i T."/>
            <person name="Maruyama S."/>
            <person name="Takahara M."/>
            <person name="Miyagishima S."/>
            <person name="Mori T."/>
            <person name="Nishida K."/>
            <person name="Yagisawa F."/>
            <person name="Nishida K."/>
            <person name="Yoshida Y."/>
            <person name="Nishimura Y."/>
            <person name="Nakao S."/>
            <person name="Kobayashi T."/>
            <person name="Momoyama Y."/>
            <person name="Higashiyama T."/>
            <person name="Minoda A."/>
            <person name="Sano M."/>
            <person name="Nomoto H."/>
            <person name="Oishi K."/>
            <person name="Hayashi H."/>
            <person name="Ohta F."/>
            <person name="Nishizaka S."/>
            <person name="Haga S."/>
            <person name="Miura S."/>
            <person name="Morishita T."/>
            <person name="Kabeya Y."/>
            <person name="Terasawa K."/>
            <person name="Suzuki Y."/>
            <person name="Ishii Y."/>
            <person name="Asakawa S."/>
            <person name="Takano H."/>
            <person name="Ohta N."/>
            <person name="Kuroiwa H."/>
            <person name="Tanaka K."/>
            <person name="Shimizu N."/>
            <person name="Sugano S."/>
            <person name="Sato N."/>
            <person name="Nozaki H."/>
            <person name="Ogasawara N."/>
            <person name="Kohara Y."/>
            <person name="Kuroiwa T."/>
        </authorList>
    </citation>
    <scope>NUCLEOTIDE SEQUENCE [LARGE SCALE GENOMIC DNA]</scope>
    <source>
        <strain evidence="1 2">10D</strain>
    </source>
</reference>
<evidence type="ECO:0000313" key="1">
    <source>
        <dbReference type="EMBL" id="BAM81318.1"/>
    </source>
</evidence>
<dbReference type="HOGENOM" id="CLU_892517_0_0_1"/>
<gene>
    <name evidence="1" type="ORF">CYME_CMN224C</name>
</gene>
<dbReference type="GeneID" id="16995465"/>
<dbReference type="KEGG" id="cme:CYME_CMN224C"/>
<dbReference type="STRING" id="280699.M1VJ92"/>
<dbReference type="Gramene" id="CMN224CT">
    <property type="protein sequence ID" value="CMN224CT"/>
    <property type="gene ID" value="CMN224C"/>
</dbReference>
<dbReference type="OrthoDB" id="202508at2759"/>
<dbReference type="AlphaFoldDB" id="M1VJ92"/>
<reference evidence="1 2" key="2">
    <citation type="journal article" date="2007" name="BMC Biol.">
        <title>A 100%-complete sequence reveals unusually simple genomic features in the hot-spring red alga Cyanidioschyzon merolae.</title>
        <authorList>
            <person name="Nozaki H."/>
            <person name="Takano H."/>
            <person name="Misumi O."/>
            <person name="Terasawa K."/>
            <person name="Matsuzaki M."/>
            <person name="Maruyama S."/>
            <person name="Nishida K."/>
            <person name="Yagisawa F."/>
            <person name="Yoshida Y."/>
            <person name="Fujiwara T."/>
            <person name="Takio S."/>
            <person name="Tamura K."/>
            <person name="Chung S.J."/>
            <person name="Nakamura S."/>
            <person name="Kuroiwa H."/>
            <person name="Tanaka K."/>
            <person name="Sato N."/>
            <person name="Kuroiwa T."/>
        </authorList>
    </citation>
    <scope>NUCLEOTIDE SEQUENCE [LARGE SCALE GENOMIC DNA]</scope>
    <source>
        <strain evidence="1 2">10D</strain>
    </source>
</reference>
<protein>
    <submittedName>
        <fullName evidence="1">Uncharacterized protein</fullName>
    </submittedName>
</protein>
<proteinExistence type="predicted"/>